<reference evidence="2 3" key="1">
    <citation type="submission" date="2016-05" db="EMBL/GenBank/DDBJ databases">
        <title>Comparative analysis of secretome profiles of manganese(II)-oxidizing ascomycete fungi.</title>
        <authorList>
            <consortium name="DOE Joint Genome Institute"/>
            <person name="Zeiner C.A."/>
            <person name="Purvine S.O."/>
            <person name="Zink E.M."/>
            <person name="Wu S."/>
            <person name="Pasa-Tolic L."/>
            <person name="Chaput D.L."/>
            <person name="Haridas S."/>
            <person name="Grigoriev I.V."/>
            <person name="Santelli C.M."/>
            <person name="Hansel C.M."/>
        </authorList>
    </citation>
    <scope>NUCLEOTIDE SEQUENCE [LARGE SCALE GENOMIC DNA]</scope>
    <source>
        <strain evidence="2 3">SRC1lrK2f</strain>
    </source>
</reference>
<feature type="chain" id="PRO_5008059371" description="Glycoside hydrolase family 125 protein" evidence="1">
    <location>
        <begin position="20"/>
        <end position="588"/>
    </location>
</feature>
<dbReference type="InterPro" id="IPR008313">
    <property type="entry name" value="GH125"/>
</dbReference>
<dbReference type="GeneID" id="29109240"/>
<keyword evidence="3" id="KW-1185">Reference proteome</keyword>
<organism evidence="2 3">
    <name type="scientific">Alternaria alternata</name>
    <name type="common">Alternaria rot fungus</name>
    <name type="synonym">Torula alternata</name>
    <dbReference type="NCBI Taxonomy" id="5599"/>
    <lineage>
        <taxon>Eukaryota</taxon>
        <taxon>Fungi</taxon>
        <taxon>Dikarya</taxon>
        <taxon>Ascomycota</taxon>
        <taxon>Pezizomycotina</taxon>
        <taxon>Dothideomycetes</taxon>
        <taxon>Pleosporomycetidae</taxon>
        <taxon>Pleosporales</taxon>
        <taxon>Pleosporineae</taxon>
        <taxon>Pleosporaceae</taxon>
        <taxon>Alternaria</taxon>
        <taxon>Alternaria sect. Alternaria</taxon>
        <taxon>Alternaria alternata complex</taxon>
    </lineage>
</organism>
<dbReference type="GO" id="GO:0005975">
    <property type="term" value="P:carbohydrate metabolic process"/>
    <property type="evidence" value="ECO:0007669"/>
    <property type="project" value="InterPro"/>
</dbReference>
<dbReference type="InterPro" id="IPR012341">
    <property type="entry name" value="6hp_glycosidase-like_sf"/>
</dbReference>
<sequence>MRSLMVLSALTNIPLLVSAQCPEYVDYALEVHEPLSSGKYQLAYQRPSEECRTFKSQGLEDTITRMEGVIKDPDLYRLFQNAYPNTLDTAIAWKGYAANNTDEELTFIITGDINAMWLRDSSNQLQSYLPLLNASSDPNSIASLYRGVINLQARYLLTAPYCNSFQPPAESGIPPAENESGNQDIVFPEYSNSSVFECKYELDSLAAFLQISADYYEATGDVEFFGKFQWAKAIEAVLDVADDMMLPTYGPDGAVLQSPYTWERTTTRATETLANDGIGNPVANGTGLIRSAFRPSDDSTIFQLYIPANMMFSSYLAPTAEIMSKLNSTSSAALAKRMSNLSESLRNAIETHGTVDHPVYGKIYAFEVDGFGGRVIMDDANIPGLLSAPFFKYPVNEETYANTRDLVLSSTNPYFMRGPVINAIGGPHQGPGMAWPMASIVRIFTSDDEGEIVNELAQIVSSTDGLGLIHESINSFNESDWTRQWFSWANGLFGQMILDLEERKPEILETSFQACIVAHSDEDGWQWLLHVQGCAATGARSRFGICDALNKNLVGVKTSGPVRWWVAPSAGFAMADSFPTLSPTKHGL</sequence>
<keyword evidence="1" id="KW-0732">Signal</keyword>
<dbReference type="Proteomes" id="UP000077248">
    <property type="component" value="Unassembled WGS sequence"/>
</dbReference>
<evidence type="ECO:0000256" key="1">
    <source>
        <dbReference type="SAM" id="SignalP"/>
    </source>
</evidence>
<feature type="signal peptide" evidence="1">
    <location>
        <begin position="1"/>
        <end position="19"/>
    </location>
</feature>
<dbReference type="SUPFAM" id="SSF48208">
    <property type="entry name" value="Six-hairpin glycosidases"/>
    <property type="match status" value="1"/>
</dbReference>
<evidence type="ECO:0000313" key="3">
    <source>
        <dbReference type="Proteomes" id="UP000077248"/>
    </source>
</evidence>
<dbReference type="AlphaFoldDB" id="A0A177DF70"/>
<evidence type="ECO:0000313" key="2">
    <source>
        <dbReference type="EMBL" id="OAG18435.1"/>
    </source>
</evidence>
<dbReference type="Pfam" id="PF06824">
    <property type="entry name" value="Glyco_hydro_125"/>
    <property type="match status" value="1"/>
</dbReference>
<protein>
    <recommendedName>
        <fullName evidence="4">Glycoside hydrolase family 125 protein</fullName>
    </recommendedName>
</protein>
<dbReference type="RefSeq" id="XP_018383856.1">
    <property type="nucleotide sequence ID" value="XM_018523646.1"/>
</dbReference>
<dbReference type="GO" id="GO:0003824">
    <property type="term" value="F:catalytic activity"/>
    <property type="evidence" value="ECO:0007669"/>
    <property type="project" value="UniProtKB-ARBA"/>
</dbReference>
<gene>
    <name evidence="2" type="ORF">CC77DRAFT_1010394</name>
</gene>
<dbReference type="SMART" id="SM01149">
    <property type="entry name" value="DUF1237"/>
    <property type="match status" value="1"/>
</dbReference>
<dbReference type="EMBL" id="KV441483">
    <property type="protein sequence ID" value="OAG18435.1"/>
    <property type="molecule type" value="Genomic_DNA"/>
</dbReference>
<dbReference type="Gene3D" id="1.50.10.10">
    <property type="match status" value="1"/>
</dbReference>
<dbReference type="InterPro" id="IPR008928">
    <property type="entry name" value="6-hairpin_glycosidase_sf"/>
</dbReference>
<proteinExistence type="predicted"/>
<dbReference type="PANTHER" id="PTHR31047:SF1">
    <property type="entry name" value="DUF1237 DOMAIN-CONTAINING PROTEIN"/>
    <property type="match status" value="1"/>
</dbReference>
<name>A0A177DF70_ALTAL</name>
<dbReference type="PANTHER" id="PTHR31047">
    <property type="entry name" value="MEIOTICALLY UP-REGULATED GENE 157 PROTEIN"/>
    <property type="match status" value="1"/>
</dbReference>
<evidence type="ECO:0008006" key="4">
    <source>
        <dbReference type="Google" id="ProtNLM"/>
    </source>
</evidence>
<dbReference type="KEGG" id="aalt:CC77DRAFT_1010394"/>
<dbReference type="OMA" id="MRGPVIN"/>
<accession>A0A177DF70</accession>
<dbReference type="VEuPathDB" id="FungiDB:CC77DRAFT_1010394"/>